<reference evidence="2 3" key="1">
    <citation type="journal article" date="2024" name="G3 (Bethesda)">
        <title>Genome assembly of Hibiscus sabdariffa L. provides insights into metabolisms of medicinal natural products.</title>
        <authorList>
            <person name="Kim T."/>
        </authorList>
    </citation>
    <scope>NUCLEOTIDE SEQUENCE [LARGE SCALE GENOMIC DNA]</scope>
    <source>
        <strain evidence="2">TK-2024</strain>
        <tissue evidence="2">Old leaves</tissue>
    </source>
</reference>
<keyword evidence="1" id="KW-0175">Coiled coil</keyword>
<name>A0ABR2FD12_9ROSI</name>
<evidence type="ECO:0000256" key="1">
    <source>
        <dbReference type="SAM" id="Coils"/>
    </source>
</evidence>
<accession>A0ABR2FD12</accession>
<gene>
    <name evidence="2" type="ORF">V6N12_069163</name>
</gene>
<comment type="caution">
    <text evidence="2">The sequence shown here is derived from an EMBL/GenBank/DDBJ whole genome shotgun (WGS) entry which is preliminary data.</text>
</comment>
<feature type="coiled-coil region" evidence="1">
    <location>
        <begin position="5"/>
        <end position="46"/>
    </location>
</feature>
<protein>
    <submittedName>
        <fullName evidence="2">Uncharacterized protein</fullName>
    </submittedName>
</protein>
<sequence length="87" mass="10048">MTSVQEKVNERNEWLQQEVAELEESYQDLEAQFNTASALLDMDERELIGPLRCAGEWIRNQAKFIEKNKAWTKKGNYTYFGAGTTGK</sequence>
<dbReference type="Proteomes" id="UP001472677">
    <property type="component" value="Unassembled WGS sequence"/>
</dbReference>
<evidence type="ECO:0000313" key="3">
    <source>
        <dbReference type="Proteomes" id="UP001472677"/>
    </source>
</evidence>
<organism evidence="2 3">
    <name type="scientific">Hibiscus sabdariffa</name>
    <name type="common">roselle</name>
    <dbReference type="NCBI Taxonomy" id="183260"/>
    <lineage>
        <taxon>Eukaryota</taxon>
        <taxon>Viridiplantae</taxon>
        <taxon>Streptophyta</taxon>
        <taxon>Embryophyta</taxon>
        <taxon>Tracheophyta</taxon>
        <taxon>Spermatophyta</taxon>
        <taxon>Magnoliopsida</taxon>
        <taxon>eudicotyledons</taxon>
        <taxon>Gunneridae</taxon>
        <taxon>Pentapetalae</taxon>
        <taxon>rosids</taxon>
        <taxon>malvids</taxon>
        <taxon>Malvales</taxon>
        <taxon>Malvaceae</taxon>
        <taxon>Malvoideae</taxon>
        <taxon>Hibiscus</taxon>
    </lineage>
</organism>
<evidence type="ECO:0000313" key="2">
    <source>
        <dbReference type="EMBL" id="KAK8578819.1"/>
    </source>
</evidence>
<proteinExistence type="predicted"/>
<dbReference type="EMBL" id="JBBPBM010000006">
    <property type="protein sequence ID" value="KAK8578819.1"/>
    <property type="molecule type" value="Genomic_DNA"/>
</dbReference>
<keyword evidence="3" id="KW-1185">Reference proteome</keyword>